<dbReference type="Proteomes" id="UP000485058">
    <property type="component" value="Unassembled WGS sequence"/>
</dbReference>
<evidence type="ECO:0000313" key="3">
    <source>
        <dbReference type="EMBL" id="GFH26865.1"/>
    </source>
</evidence>
<organism evidence="3 4">
    <name type="scientific">Haematococcus lacustris</name>
    <name type="common">Green alga</name>
    <name type="synonym">Haematococcus pluvialis</name>
    <dbReference type="NCBI Taxonomy" id="44745"/>
    <lineage>
        <taxon>Eukaryota</taxon>
        <taxon>Viridiplantae</taxon>
        <taxon>Chlorophyta</taxon>
        <taxon>core chlorophytes</taxon>
        <taxon>Chlorophyceae</taxon>
        <taxon>CS clade</taxon>
        <taxon>Chlamydomonadales</taxon>
        <taxon>Haematococcaceae</taxon>
        <taxon>Haematococcus</taxon>
    </lineage>
</organism>
<dbReference type="InterPro" id="IPR003323">
    <property type="entry name" value="OTU_dom"/>
</dbReference>
<evidence type="ECO:0000256" key="1">
    <source>
        <dbReference type="SAM" id="SignalP"/>
    </source>
</evidence>
<dbReference type="PROSITE" id="PS50802">
    <property type="entry name" value="OTU"/>
    <property type="match status" value="1"/>
</dbReference>
<keyword evidence="4" id="KW-1185">Reference proteome</keyword>
<accession>A0A699ZXV3</accession>
<feature type="non-terminal residue" evidence="3">
    <location>
        <position position="89"/>
    </location>
</feature>
<feature type="non-terminal residue" evidence="3">
    <location>
        <position position="1"/>
    </location>
</feature>
<sequence length="89" mass="9810">MGRKRALRDVLQLLGLYAFNVLGDGNCAYRAAAMIAGLCSITGHKDLRQACFDIGMNMIKHFRSQAAPQSSTLAMMLENADTDRYEVDP</sequence>
<comment type="caution">
    <text evidence="3">The sequence shown here is derived from an EMBL/GenBank/DDBJ whole genome shotgun (WGS) entry which is preliminary data.</text>
</comment>
<feature type="domain" description="OTU" evidence="2">
    <location>
        <begin position="16"/>
        <end position="89"/>
    </location>
</feature>
<dbReference type="EMBL" id="BLLF01003265">
    <property type="protein sequence ID" value="GFH26865.1"/>
    <property type="molecule type" value="Genomic_DNA"/>
</dbReference>
<gene>
    <name evidence="3" type="ORF">HaLaN_25084</name>
</gene>
<evidence type="ECO:0000313" key="4">
    <source>
        <dbReference type="Proteomes" id="UP000485058"/>
    </source>
</evidence>
<evidence type="ECO:0000259" key="2">
    <source>
        <dbReference type="PROSITE" id="PS50802"/>
    </source>
</evidence>
<dbReference type="Gene3D" id="3.90.70.80">
    <property type="match status" value="1"/>
</dbReference>
<feature type="chain" id="PRO_5025470414" description="OTU domain-containing protein" evidence="1">
    <location>
        <begin position="26"/>
        <end position="89"/>
    </location>
</feature>
<dbReference type="AlphaFoldDB" id="A0A699ZXV3"/>
<proteinExistence type="predicted"/>
<name>A0A699ZXV3_HAELA</name>
<reference evidence="3 4" key="1">
    <citation type="submission" date="2020-02" db="EMBL/GenBank/DDBJ databases">
        <title>Draft genome sequence of Haematococcus lacustris strain NIES-144.</title>
        <authorList>
            <person name="Morimoto D."/>
            <person name="Nakagawa S."/>
            <person name="Yoshida T."/>
            <person name="Sawayama S."/>
        </authorList>
    </citation>
    <scope>NUCLEOTIDE SEQUENCE [LARGE SCALE GENOMIC DNA]</scope>
    <source>
        <strain evidence="3 4">NIES-144</strain>
    </source>
</reference>
<protein>
    <recommendedName>
        <fullName evidence="2">OTU domain-containing protein</fullName>
    </recommendedName>
</protein>
<keyword evidence="1" id="KW-0732">Signal</keyword>
<feature type="signal peptide" evidence="1">
    <location>
        <begin position="1"/>
        <end position="25"/>
    </location>
</feature>